<accession>A0A2W0H4A7</accession>
<gene>
    <name evidence="2" type="ORF">CR205_15775</name>
</gene>
<evidence type="ECO:0000259" key="1">
    <source>
        <dbReference type="Pfam" id="PF26154"/>
    </source>
</evidence>
<proteinExistence type="predicted"/>
<protein>
    <recommendedName>
        <fullName evidence="1">DUF8042 domain-containing protein</fullName>
    </recommendedName>
</protein>
<evidence type="ECO:0000313" key="3">
    <source>
        <dbReference type="Proteomes" id="UP000248066"/>
    </source>
</evidence>
<dbReference type="Proteomes" id="UP000248066">
    <property type="component" value="Unassembled WGS sequence"/>
</dbReference>
<dbReference type="OrthoDB" id="2966397at2"/>
<sequence length="131" mass="14883">MSGSITEAQQRFITRYSDLLKELEDVLAYVSECYIKDDTDIGDRLLRDVMAGILPYDPENMTIVSIFGDDPEALEVLGHFHDAALQAAQVEKLEDTGERMHLLHEILLACYKEWYTVVTRKKADLKTSAES</sequence>
<reference evidence="2 3" key="1">
    <citation type="submission" date="2017-10" db="EMBL/GenBank/DDBJ databases">
        <title>Bacillus sp. nov., a halophilic bacterium isolated from a Yangshapao Lake.</title>
        <authorList>
            <person name="Wang H."/>
        </authorList>
    </citation>
    <scope>NUCLEOTIDE SEQUENCE [LARGE SCALE GENOMIC DNA]</scope>
    <source>
        <strain evidence="2 3">YSP-3</strain>
    </source>
</reference>
<dbReference type="EMBL" id="PDOF01000003">
    <property type="protein sequence ID" value="PYZ95841.1"/>
    <property type="molecule type" value="Genomic_DNA"/>
</dbReference>
<evidence type="ECO:0000313" key="2">
    <source>
        <dbReference type="EMBL" id="PYZ95841.1"/>
    </source>
</evidence>
<dbReference type="InterPro" id="IPR058355">
    <property type="entry name" value="DUF8042"/>
</dbReference>
<keyword evidence="3" id="KW-1185">Reference proteome</keyword>
<comment type="caution">
    <text evidence="2">The sequence shown here is derived from an EMBL/GenBank/DDBJ whole genome shotgun (WGS) entry which is preliminary data.</text>
</comment>
<organism evidence="2 3">
    <name type="scientific">Alteribacter lacisalsi</name>
    <dbReference type="NCBI Taxonomy" id="2045244"/>
    <lineage>
        <taxon>Bacteria</taxon>
        <taxon>Bacillati</taxon>
        <taxon>Bacillota</taxon>
        <taxon>Bacilli</taxon>
        <taxon>Bacillales</taxon>
        <taxon>Bacillaceae</taxon>
        <taxon>Alteribacter</taxon>
    </lineage>
</organism>
<dbReference type="Pfam" id="PF26154">
    <property type="entry name" value="DUF8042"/>
    <property type="match status" value="1"/>
</dbReference>
<dbReference type="AlphaFoldDB" id="A0A2W0H4A7"/>
<feature type="domain" description="DUF8042" evidence="1">
    <location>
        <begin position="6"/>
        <end position="120"/>
    </location>
</feature>
<dbReference type="RefSeq" id="WP_110521118.1">
    <property type="nucleotide sequence ID" value="NZ_PDOF01000003.1"/>
</dbReference>
<name>A0A2W0H4A7_9BACI</name>